<protein>
    <submittedName>
        <fullName evidence="2">Transposase</fullName>
    </submittedName>
</protein>
<evidence type="ECO:0000313" key="2">
    <source>
        <dbReference type="EMBL" id="MBB4051275.1"/>
    </source>
</evidence>
<name>A0A7W6IKK7_9HYPH</name>
<keyword evidence="3" id="KW-1185">Reference proteome</keyword>
<evidence type="ECO:0000259" key="1">
    <source>
        <dbReference type="Pfam" id="PF13340"/>
    </source>
</evidence>
<dbReference type="AlphaFoldDB" id="A0A7W6IKK7"/>
<sequence>MPAERGRWSRPALDNRRFLNGMLYVLRVGCPWRDMCERYGKWNSVYVWFRCWAEQGIWDALLESLVEFGLADDWQHMIDSTTVRGHSQAAGANVWPAPVQAMIRVRCQDGDPRVLILIKGPASKAILQRPQPGSRRCVAPGKRGHRGSGTLDQHLAQIPASTLGDSQQFWLAASGGLTRYKAQPGGEISPHIKRRCAAHRCHKCGGIQRPYTGNACQPPGPIVGFGHACELSVKGRDPAVQLLPKSAHVPQQERHARAQRVHIGVQQLTQKETQSGMSLRHNMATLQQKASDLVGQRGSFTH</sequence>
<dbReference type="Pfam" id="PF13340">
    <property type="entry name" value="DUF4096"/>
    <property type="match status" value="1"/>
</dbReference>
<reference evidence="2 3" key="1">
    <citation type="submission" date="2020-08" db="EMBL/GenBank/DDBJ databases">
        <title>Genomic Encyclopedia of Type Strains, Phase IV (KMG-IV): sequencing the most valuable type-strain genomes for metagenomic binning, comparative biology and taxonomic classification.</title>
        <authorList>
            <person name="Goeker M."/>
        </authorList>
    </citation>
    <scope>NUCLEOTIDE SEQUENCE [LARGE SCALE GENOMIC DNA]</scope>
    <source>
        <strain evidence="2 3">DSM 23447</strain>
    </source>
</reference>
<feature type="domain" description="Insertion element IS402-like" evidence="1">
    <location>
        <begin position="5"/>
        <end position="61"/>
    </location>
</feature>
<comment type="caution">
    <text evidence="2">The sequence shown here is derived from an EMBL/GenBank/DDBJ whole genome shotgun (WGS) entry which is preliminary data.</text>
</comment>
<dbReference type="InterPro" id="IPR025161">
    <property type="entry name" value="IS402-like_dom"/>
</dbReference>
<dbReference type="PANTHER" id="PTHR46637">
    <property type="entry name" value="TIS1421-TRANSPOSASE PROTEIN A"/>
    <property type="match status" value="1"/>
</dbReference>
<dbReference type="InterPro" id="IPR052909">
    <property type="entry name" value="Transposase_6_like"/>
</dbReference>
<dbReference type="Proteomes" id="UP000547011">
    <property type="component" value="Unassembled WGS sequence"/>
</dbReference>
<organism evidence="2 3">
    <name type="scientific">Devosia subaequoris</name>
    <dbReference type="NCBI Taxonomy" id="395930"/>
    <lineage>
        <taxon>Bacteria</taxon>
        <taxon>Pseudomonadati</taxon>
        <taxon>Pseudomonadota</taxon>
        <taxon>Alphaproteobacteria</taxon>
        <taxon>Hyphomicrobiales</taxon>
        <taxon>Devosiaceae</taxon>
        <taxon>Devosia</taxon>
    </lineage>
</organism>
<dbReference type="PANTHER" id="PTHR46637:SF1">
    <property type="entry name" value="BLL5188 PROTEIN"/>
    <property type="match status" value="1"/>
</dbReference>
<gene>
    <name evidence="2" type="ORF">GGR20_000893</name>
</gene>
<evidence type="ECO:0000313" key="3">
    <source>
        <dbReference type="Proteomes" id="UP000547011"/>
    </source>
</evidence>
<proteinExistence type="predicted"/>
<accession>A0A7W6IKK7</accession>
<dbReference type="EMBL" id="JACIEW010000001">
    <property type="protein sequence ID" value="MBB4051275.1"/>
    <property type="molecule type" value="Genomic_DNA"/>
</dbReference>